<dbReference type="EMBL" id="CP126114">
    <property type="protein sequence ID" value="WHY84415.1"/>
    <property type="molecule type" value="Genomic_DNA"/>
</dbReference>
<feature type="domain" description="YpoC-like" evidence="1">
    <location>
        <begin position="6"/>
        <end position="114"/>
    </location>
</feature>
<evidence type="ECO:0000259" key="1">
    <source>
        <dbReference type="Pfam" id="PF21747"/>
    </source>
</evidence>
<keyword evidence="3" id="KW-1185">Reference proteome</keyword>
<dbReference type="Pfam" id="PF21747">
    <property type="entry name" value="YpoC"/>
    <property type="match status" value="1"/>
</dbReference>
<accession>A0AA95MM50</accession>
<evidence type="ECO:0000313" key="3">
    <source>
        <dbReference type="Proteomes" id="UP001178288"/>
    </source>
</evidence>
<dbReference type="Proteomes" id="UP001178288">
    <property type="component" value="Chromosome"/>
</dbReference>
<dbReference type="InterPro" id="IPR048427">
    <property type="entry name" value="YpoC"/>
</dbReference>
<name>A0AA95MM50_9BACI</name>
<dbReference type="RefSeq" id="WP_066089203.1">
    <property type="nucleotide sequence ID" value="NZ_CP126114.1"/>
</dbReference>
<reference evidence="2" key="1">
    <citation type="submission" date="2023-05" db="EMBL/GenBank/DDBJ databases">
        <title>Comparative genomics of Bacillaceae isolates and their secondary metabolite potential.</title>
        <authorList>
            <person name="Song L."/>
            <person name="Nielsen L.J."/>
            <person name="Mohite O."/>
            <person name="Xu X."/>
            <person name="Weber T."/>
            <person name="Kovacs A.T."/>
        </authorList>
    </citation>
    <scope>NUCLEOTIDE SEQUENCE</scope>
    <source>
        <strain evidence="2">XLM17</strain>
    </source>
</reference>
<dbReference type="KEGG" id="nnv:QNH39_17335"/>
<gene>
    <name evidence="2" type="ORF">QNH39_17335</name>
</gene>
<proteinExistence type="predicted"/>
<protein>
    <recommendedName>
        <fullName evidence="1">YpoC-like domain-containing protein</fullName>
    </recommendedName>
</protein>
<organism evidence="2 3">
    <name type="scientific">Neobacillus novalis</name>
    <dbReference type="NCBI Taxonomy" id="220687"/>
    <lineage>
        <taxon>Bacteria</taxon>
        <taxon>Bacillati</taxon>
        <taxon>Bacillota</taxon>
        <taxon>Bacilli</taxon>
        <taxon>Bacillales</taxon>
        <taxon>Bacillaceae</taxon>
        <taxon>Neobacillus</taxon>
    </lineage>
</organism>
<dbReference type="AlphaFoldDB" id="A0AA95MM50"/>
<evidence type="ECO:0000313" key="2">
    <source>
        <dbReference type="EMBL" id="WHY84415.1"/>
    </source>
</evidence>
<sequence>MGNQEREVSELLVEWRTTREQLEALFRERHLGSTQELMEQGINLYVRLLFLSNGHPVSLGASIPLNQFDLKPVNIEERLAFIKSRPSLYHSFRQLSELMVEQEKLFVKNRIMKKSSRPKA</sequence>